<dbReference type="OrthoDB" id="9812682at2"/>
<evidence type="ECO:0000256" key="3">
    <source>
        <dbReference type="ARBA" id="ARBA00022475"/>
    </source>
</evidence>
<comment type="subcellular location">
    <subcellularLocation>
        <location evidence="1">Periplasm</location>
    </subcellularLocation>
</comment>
<evidence type="ECO:0000313" key="9">
    <source>
        <dbReference type="EMBL" id="SMX33291.1"/>
    </source>
</evidence>
<evidence type="ECO:0000256" key="1">
    <source>
        <dbReference type="ARBA" id="ARBA00004418"/>
    </source>
</evidence>
<keyword evidence="10" id="KW-1185">Reference proteome</keyword>
<dbReference type="RefSeq" id="WP_093966919.1">
    <property type="nucleotide sequence ID" value="NZ_FXYE01000001.1"/>
</dbReference>
<accession>A0A238JRL2</accession>
<sequence length="477" mass="52342">MNFALKLGTSALAISVVATSAYADDAFWRKAAEPYQGVTLRGVTESSPPSLYIREVLAPQFEELTGIRVDVETTSWDQMFDKAIKDMEAGTGIYDMVYIEQDIIYSYLARDFLVDTTQLLADNPALKAPTYDEANFTTFADYFEDAEGHLYGIPMEAFIKVYLYRTDLFGDAEIQAAFKAETGRDLVPATTHEEYAEIARFFTKWGEDHDLDLWGTTAQAHTGHVASWYEYYESIAPTFGVYNWGIDAANNYAASVANGGTMNSDEAKEAMTWWLSMRDIAPPESPASTWTEVGTTFGAGRAAQGLVYGENAGWIAADKEKSLVVGNVGVALPPLAEGVMEAAEAGEGYIGYYDGGAFGLPSTSKQKEAAMLFLQYIGQNEVQPDWAVAAPRVTNKNTYDDPKVQAMNEELGGYYDMLKDKGYLFAGAPAYPFHAQVREATAPTFYKILIGDLGVSEGLDEMAAKAEAELTNLGYRK</sequence>
<comment type="similarity">
    <text evidence="2">Belongs to the bacterial solute-binding protein 1 family.</text>
</comment>
<dbReference type="InterPro" id="IPR006059">
    <property type="entry name" value="SBP"/>
</dbReference>
<reference evidence="10" key="1">
    <citation type="submission" date="2017-05" db="EMBL/GenBank/DDBJ databases">
        <authorList>
            <person name="Rodrigo-Torres L."/>
            <person name="Arahal R. D."/>
            <person name="Lucena T."/>
        </authorList>
    </citation>
    <scope>NUCLEOTIDE SEQUENCE [LARGE SCALE GENOMIC DNA]</scope>
    <source>
        <strain evidence="10">CECT 8621</strain>
    </source>
</reference>
<proteinExistence type="inferred from homology"/>
<gene>
    <name evidence="9" type="ORF">COL8621_00993</name>
</gene>
<keyword evidence="5" id="KW-0472">Membrane</keyword>
<evidence type="ECO:0000313" key="10">
    <source>
        <dbReference type="Proteomes" id="UP000202922"/>
    </source>
</evidence>
<organism evidence="9 10">
    <name type="scientific">Actibacterium lipolyticum</name>
    <dbReference type="NCBI Taxonomy" id="1524263"/>
    <lineage>
        <taxon>Bacteria</taxon>
        <taxon>Pseudomonadati</taxon>
        <taxon>Pseudomonadota</taxon>
        <taxon>Alphaproteobacteria</taxon>
        <taxon>Rhodobacterales</taxon>
        <taxon>Roseobacteraceae</taxon>
        <taxon>Actibacterium</taxon>
    </lineage>
</organism>
<dbReference type="GO" id="GO:0042597">
    <property type="term" value="C:periplasmic space"/>
    <property type="evidence" value="ECO:0007669"/>
    <property type="project" value="UniProtKB-SubCell"/>
</dbReference>
<name>A0A238JRL2_9RHOB</name>
<keyword evidence="7" id="KW-0449">Lipoprotein</keyword>
<evidence type="ECO:0000256" key="7">
    <source>
        <dbReference type="ARBA" id="ARBA00023288"/>
    </source>
</evidence>
<evidence type="ECO:0000256" key="2">
    <source>
        <dbReference type="ARBA" id="ARBA00008520"/>
    </source>
</evidence>
<dbReference type="PANTHER" id="PTHR43649">
    <property type="entry name" value="ARABINOSE-BINDING PROTEIN-RELATED"/>
    <property type="match status" value="1"/>
</dbReference>
<protein>
    <submittedName>
        <fullName evidence="9">Bacterial extracellular solute-binding protein</fullName>
    </submittedName>
</protein>
<dbReference type="Proteomes" id="UP000202922">
    <property type="component" value="Unassembled WGS sequence"/>
</dbReference>
<evidence type="ECO:0000256" key="5">
    <source>
        <dbReference type="ARBA" id="ARBA00023136"/>
    </source>
</evidence>
<evidence type="ECO:0000256" key="6">
    <source>
        <dbReference type="ARBA" id="ARBA00023139"/>
    </source>
</evidence>
<dbReference type="EMBL" id="FXYE01000001">
    <property type="protein sequence ID" value="SMX33291.1"/>
    <property type="molecule type" value="Genomic_DNA"/>
</dbReference>
<dbReference type="Pfam" id="PF01547">
    <property type="entry name" value="SBP_bac_1"/>
    <property type="match status" value="1"/>
</dbReference>
<evidence type="ECO:0000256" key="8">
    <source>
        <dbReference type="SAM" id="SignalP"/>
    </source>
</evidence>
<dbReference type="SUPFAM" id="SSF53850">
    <property type="entry name" value="Periplasmic binding protein-like II"/>
    <property type="match status" value="1"/>
</dbReference>
<keyword evidence="3" id="KW-1003">Cell membrane</keyword>
<keyword evidence="6" id="KW-0564">Palmitate</keyword>
<evidence type="ECO:0000256" key="4">
    <source>
        <dbReference type="ARBA" id="ARBA00022729"/>
    </source>
</evidence>
<dbReference type="AlphaFoldDB" id="A0A238JRL2"/>
<dbReference type="PANTHER" id="PTHR43649:SF33">
    <property type="entry name" value="POLYGALACTURONAN_RHAMNOGALACTURONAN-BINDING PROTEIN YTCQ"/>
    <property type="match status" value="1"/>
</dbReference>
<feature type="chain" id="PRO_5012534169" evidence="8">
    <location>
        <begin position="24"/>
        <end position="477"/>
    </location>
</feature>
<dbReference type="Gene3D" id="3.40.190.10">
    <property type="entry name" value="Periplasmic binding protein-like II"/>
    <property type="match status" value="2"/>
</dbReference>
<dbReference type="InterPro" id="IPR050490">
    <property type="entry name" value="Bact_solute-bd_prot1"/>
</dbReference>
<feature type="signal peptide" evidence="8">
    <location>
        <begin position="1"/>
        <end position="23"/>
    </location>
</feature>
<keyword evidence="4 8" id="KW-0732">Signal</keyword>